<evidence type="ECO:0000256" key="1">
    <source>
        <dbReference type="ARBA" id="ARBA00004138"/>
    </source>
</evidence>
<organism evidence="5 6">
    <name type="scientific">Carpediemonas membranifera</name>
    <dbReference type="NCBI Taxonomy" id="201153"/>
    <lineage>
        <taxon>Eukaryota</taxon>
        <taxon>Metamonada</taxon>
        <taxon>Carpediemonas-like organisms</taxon>
        <taxon>Carpediemonas</taxon>
    </lineage>
</organism>
<dbReference type="GO" id="GO:1905515">
    <property type="term" value="P:non-motile cilium assembly"/>
    <property type="evidence" value="ECO:0007669"/>
    <property type="project" value="TreeGrafter"/>
</dbReference>
<dbReference type="PANTHER" id="PTHR16011">
    <property type="entry name" value="IFT57/HIPPI"/>
    <property type="match status" value="1"/>
</dbReference>
<comment type="subcellular location">
    <subcellularLocation>
        <location evidence="1">Cell projection</location>
        <location evidence="1">Cilium</location>
    </subcellularLocation>
</comment>
<proteinExistence type="inferred from homology"/>
<evidence type="ECO:0000256" key="4">
    <source>
        <dbReference type="ARBA" id="ARBA00023273"/>
    </source>
</evidence>
<protein>
    <submittedName>
        <fullName evidence="5">Intra-flagellar transport protein 57</fullName>
    </submittedName>
</protein>
<evidence type="ECO:0000256" key="3">
    <source>
        <dbReference type="ARBA" id="ARBA00023069"/>
    </source>
</evidence>
<comment type="similarity">
    <text evidence="2">Belongs to the IFT57 family.</text>
</comment>
<gene>
    <name evidence="5" type="ORF">J8273_1056</name>
</gene>
<dbReference type="OrthoDB" id="423881at2759"/>
<dbReference type="PANTHER" id="PTHR16011:SF0">
    <property type="entry name" value="INTRAFLAGELLAR TRANSPORT PROTEIN 57 HOMOLOG"/>
    <property type="match status" value="1"/>
</dbReference>
<dbReference type="EMBL" id="JAHDYR010000003">
    <property type="protein sequence ID" value="KAG9397147.1"/>
    <property type="molecule type" value="Genomic_DNA"/>
</dbReference>
<dbReference type="AlphaFoldDB" id="A0A8J6E6I4"/>
<comment type="caution">
    <text evidence="5">The sequence shown here is derived from an EMBL/GenBank/DDBJ whole genome shotgun (WGS) entry which is preliminary data.</text>
</comment>
<name>A0A8J6E6I4_9EUKA</name>
<dbReference type="GO" id="GO:0030992">
    <property type="term" value="C:intraciliary transport particle B"/>
    <property type="evidence" value="ECO:0007669"/>
    <property type="project" value="TreeGrafter"/>
</dbReference>
<accession>A0A8J6E6I4</accession>
<dbReference type="Pfam" id="PF10498">
    <property type="entry name" value="IFT57"/>
    <property type="match status" value="1"/>
</dbReference>
<dbReference type="GO" id="GO:0005815">
    <property type="term" value="C:microtubule organizing center"/>
    <property type="evidence" value="ECO:0007669"/>
    <property type="project" value="TreeGrafter"/>
</dbReference>
<evidence type="ECO:0000313" key="5">
    <source>
        <dbReference type="EMBL" id="KAG9397147.1"/>
    </source>
</evidence>
<reference evidence="5" key="1">
    <citation type="submission" date="2021-05" db="EMBL/GenBank/DDBJ databases">
        <title>A free-living protist that lacks canonical eukaryotic 1 DNA replication and segregation systems.</title>
        <authorList>
            <person name="Salas-Leiva D.E."/>
            <person name="Tromer E.C."/>
            <person name="Curtis B.A."/>
            <person name="Jerlstrom-Hultqvist J."/>
            <person name="Kolisko M."/>
            <person name="Yi Z."/>
            <person name="Salas-Leiva J.S."/>
            <person name="Gallot-Lavallee L."/>
            <person name="Kops G.J.P.L."/>
            <person name="Archibald J.M."/>
            <person name="Simpson A.G.B."/>
            <person name="Roger A.J."/>
        </authorList>
    </citation>
    <scope>NUCLEOTIDE SEQUENCE</scope>
    <source>
        <strain evidence="5">BICM</strain>
    </source>
</reference>
<evidence type="ECO:0000313" key="6">
    <source>
        <dbReference type="Proteomes" id="UP000717585"/>
    </source>
</evidence>
<dbReference type="Proteomes" id="UP000717585">
    <property type="component" value="Unassembled WGS sequence"/>
</dbReference>
<dbReference type="InterPro" id="IPR019530">
    <property type="entry name" value="Intra-flagellar_transport_57"/>
</dbReference>
<keyword evidence="4" id="KW-0966">Cell projection</keyword>
<dbReference type="GO" id="GO:0005929">
    <property type="term" value="C:cilium"/>
    <property type="evidence" value="ECO:0007669"/>
    <property type="project" value="UniProtKB-SubCell"/>
</dbReference>
<dbReference type="GO" id="GO:0042073">
    <property type="term" value="P:intraciliary transport"/>
    <property type="evidence" value="ECO:0007669"/>
    <property type="project" value="TreeGrafter"/>
</dbReference>
<evidence type="ECO:0000256" key="2">
    <source>
        <dbReference type="ARBA" id="ARBA00009415"/>
    </source>
</evidence>
<keyword evidence="3" id="KW-0969">Cilium</keyword>
<dbReference type="GO" id="GO:0005794">
    <property type="term" value="C:Golgi apparatus"/>
    <property type="evidence" value="ECO:0007669"/>
    <property type="project" value="TreeGrafter"/>
</dbReference>
<sequence length="346" mass="38563">MDIRTLLQDVMQISSSFSEAYSKSQYKLCMQRPGYFVDAELYIDSLSDPRYNEFCALCVDMLRACNISIPDGAQAAAIISTARSNGIALNVQASAVEQGTGKETERVIQAIAAHLLDSHEPVDPGCTIEEDSEANVVDDLEDDDDDLDDLDDLIEEEVTDEAAVQEDQHRVTEAEWHGIVGKRRLAAALRTPLYLDPKNWRTSIHAIMSNAKNLSDAGRAVGDGLERLAQTVAGNDSNIAIREHFLASQLTEEVARCAELQKRFTNVSEEAQVLDSEVGEITAALNKLTSTLDDVKMRIHERSDLMSDTTPLSEVKRAVHELQEEVRAMDQQLLYYQSMFLRNLKR</sequence>
<keyword evidence="6" id="KW-1185">Reference proteome</keyword>